<dbReference type="InterPro" id="IPR050147">
    <property type="entry name" value="Ser/Thr_Dehydratase"/>
</dbReference>
<dbReference type="SUPFAM" id="SSF53686">
    <property type="entry name" value="Tryptophan synthase beta subunit-like PLP-dependent enzymes"/>
    <property type="match status" value="1"/>
</dbReference>
<evidence type="ECO:0000256" key="2">
    <source>
        <dbReference type="ARBA" id="ARBA00001933"/>
    </source>
</evidence>
<keyword evidence="6 10" id="KW-0456">Lyase</keyword>
<dbReference type="AlphaFoldDB" id="A0A0J1IHK1"/>
<dbReference type="InterPro" id="IPR001926">
    <property type="entry name" value="TrpB-like_PALP"/>
</dbReference>
<dbReference type="GO" id="GO:0009097">
    <property type="term" value="P:isoleucine biosynthetic process"/>
    <property type="evidence" value="ECO:0007669"/>
    <property type="project" value="TreeGrafter"/>
</dbReference>
<dbReference type="NCBIfam" id="TIGR01127">
    <property type="entry name" value="ilvA_1Cterm"/>
    <property type="match status" value="1"/>
</dbReference>
<dbReference type="STRING" id="476652.DEAC_c39760"/>
<keyword evidence="5" id="KW-0663">Pyridoxal phosphate</keyword>
<proteinExistence type="inferred from homology"/>
<evidence type="ECO:0000256" key="8">
    <source>
        <dbReference type="ARBA" id="ARBA00031427"/>
    </source>
</evidence>
<comment type="cofactor">
    <cofactor evidence="2">
        <name>pyridoxal 5'-phosphate</name>
        <dbReference type="ChEBI" id="CHEBI:597326"/>
    </cofactor>
</comment>
<dbReference type="PANTHER" id="PTHR48078:SF6">
    <property type="entry name" value="L-THREONINE DEHYDRATASE CATABOLIC TDCB"/>
    <property type="match status" value="1"/>
</dbReference>
<keyword evidence="11" id="KW-1185">Reference proteome</keyword>
<dbReference type="InterPro" id="IPR036052">
    <property type="entry name" value="TrpB-like_PALP_sf"/>
</dbReference>
<dbReference type="PATRIC" id="fig|476652.3.peg.4211"/>
<dbReference type="GO" id="GO:0006565">
    <property type="term" value="P:L-serine catabolic process"/>
    <property type="evidence" value="ECO:0007669"/>
    <property type="project" value="TreeGrafter"/>
</dbReference>
<organism evidence="10 11">
    <name type="scientific">Desulfosporosinus acididurans</name>
    <dbReference type="NCBI Taxonomy" id="476652"/>
    <lineage>
        <taxon>Bacteria</taxon>
        <taxon>Bacillati</taxon>
        <taxon>Bacillota</taxon>
        <taxon>Clostridia</taxon>
        <taxon>Eubacteriales</taxon>
        <taxon>Desulfitobacteriaceae</taxon>
        <taxon>Desulfosporosinus</taxon>
    </lineage>
</organism>
<evidence type="ECO:0000313" key="11">
    <source>
        <dbReference type="Proteomes" id="UP000036356"/>
    </source>
</evidence>
<dbReference type="Gene3D" id="3.40.50.1100">
    <property type="match status" value="2"/>
</dbReference>
<dbReference type="CDD" id="cd04886">
    <property type="entry name" value="ACT_ThrD-II-like"/>
    <property type="match status" value="1"/>
</dbReference>
<dbReference type="RefSeq" id="WP_047811741.1">
    <property type="nucleotide sequence ID" value="NZ_LDZY01000017.1"/>
</dbReference>
<dbReference type="InterPro" id="IPR044561">
    <property type="entry name" value="ACT_ThrD-II-like"/>
</dbReference>
<evidence type="ECO:0000256" key="5">
    <source>
        <dbReference type="ARBA" id="ARBA00022898"/>
    </source>
</evidence>
<reference evidence="10 11" key="1">
    <citation type="submission" date="2015-06" db="EMBL/GenBank/DDBJ databases">
        <title>Draft genome of the moderately acidophilic sulfate reducer Candidatus Desulfosporosinus acididurans strain M1.</title>
        <authorList>
            <person name="Poehlein A."/>
            <person name="Petzsch P."/>
            <person name="Johnson B.D."/>
            <person name="Schloemann M."/>
            <person name="Daniel R."/>
            <person name="Muehling M."/>
        </authorList>
    </citation>
    <scope>NUCLEOTIDE SEQUENCE [LARGE SCALE GENOMIC DNA]</scope>
    <source>
        <strain evidence="10 11">M1</strain>
    </source>
</reference>
<evidence type="ECO:0000256" key="1">
    <source>
        <dbReference type="ARBA" id="ARBA00001274"/>
    </source>
</evidence>
<comment type="similarity">
    <text evidence="3">Belongs to the serine/threonine dehydratase family.</text>
</comment>
<comment type="catalytic activity">
    <reaction evidence="1">
        <text>L-threonine = 2-oxobutanoate + NH4(+)</text>
        <dbReference type="Rhea" id="RHEA:22108"/>
        <dbReference type="ChEBI" id="CHEBI:16763"/>
        <dbReference type="ChEBI" id="CHEBI:28938"/>
        <dbReference type="ChEBI" id="CHEBI:57926"/>
        <dbReference type="EC" id="4.3.1.19"/>
    </reaction>
</comment>
<dbReference type="InterPro" id="IPR005789">
    <property type="entry name" value="Thr_deHydtase_catblc"/>
</dbReference>
<sequence length="402" mass="43122">MSASLKEIQRARETLNGVICRTGLAYSNIISEMSGNSVYLKMENLQRTGSFKVRGAYNKIANLSESEKKNGVIASSAGNHAQGVALAATTFGIKSTIVMPKHAPLSKVIATRGYGANVVLYGDIYDDAYAEAKRIQAEENATFVHPFNDPLVMAGQGTIALEMLEDLPDVEVVVVPIGGGGLISGMAVAIKELNPKIKIIGVQTKNCPGMAESIAQKHVVTVDGIPTIADGIAVKTPGDLSFDICQRYVDDIVTVDEEEIASTILLLLEKVKTVAEGAGAASVAAVLNRISDYKNRKIAAVISGGNIDVNTMTRIINKGLVKSGRKVFFDTVISDKPGVLWQLLQLVADAGANVLAVTHSRENRDVALGCARVELELETADEEQIQTIKQLMEQRQYKVNIR</sequence>
<comment type="caution">
    <text evidence="10">The sequence shown here is derived from an EMBL/GenBank/DDBJ whole genome shotgun (WGS) entry which is preliminary data.</text>
</comment>
<dbReference type="InterPro" id="IPR045865">
    <property type="entry name" value="ACT-like_dom_sf"/>
</dbReference>
<dbReference type="FunFam" id="3.40.50.1100:FF:000007">
    <property type="entry name" value="L-threonine dehydratase catabolic TdcB"/>
    <property type="match status" value="1"/>
</dbReference>
<name>A0A0J1IHK1_9FIRM</name>
<dbReference type="GO" id="GO:0004794">
    <property type="term" value="F:threonine deaminase activity"/>
    <property type="evidence" value="ECO:0007669"/>
    <property type="project" value="UniProtKB-EC"/>
</dbReference>
<evidence type="ECO:0000256" key="4">
    <source>
        <dbReference type="ARBA" id="ARBA00012096"/>
    </source>
</evidence>
<dbReference type="PANTHER" id="PTHR48078">
    <property type="entry name" value="THREONINE DEHYDRATASE, MITOCHONDRIAL-RELATED"/>
    <property type="match status" value="1"/>
</dbReference>
<evidence type="ECO:0000256" key="7">
    <source>
        <dbReference type="ARBA" id="ARBA00025527"/>
    </source>
</evidence>
<dbReference type="GO" id="GO:0003941">
    <property type="term" value="F:L-serine ammonia-lyase activity"/>
    <property type="evidence" value="ECO:0007669"/>
    <property type="project" value="TreeGrafter"/>
</dbReference>
<feature type="domain" description="Tryptophan synthase beta chain-like PALP" evidence="9">
    <location>
        <begin position="19"/>
        <end position="304"/>
    </location>
</feature>
<dbReference type="CDD" id="cd01562">
    <property type="entry name" value="Thr-dehyd"/>
    <property type="match status" value="1"/>
</dbReference>
<evidence type="ECO:0000256" key="3">
    <source>
        <dbReference type="ARBA" id="ARBA00010869"/>
    </source>
</evidence>
<dbReference type="EC" id="4.3.1.19" evidence="4"/>
<evidence type="ECO:0000313" key="10">
    <source>
        <dbReference type="EMBL" id="KLU64161.1"/>
    </source>
</evidence>
<gene>
    <name evidence="10" type="primary">tdcB</name>
    <name evidence="10" type="ORF">DEAC_c39760</name>
</gene>
<evidence type="ECO:0000256" key="6">
    <source>
        <dbReference type="ARBA" id="ARBA00023239"/>
    </source>
</evidence>
<dbReference type="EMBL" id="LDZY01000017">
    <property type="protein sequence ID" value="KLU64161.1"/>
    <property type="molecule type" value="Genomic_DNA"/>
</dbReference>
<dbReference type="SUPFAM" id="SSF55021">
    <property type="entry name" value="ACT-like"/>
    <property type="match status" value="1"/>
</dbReference>
<dbReference type="FunFam" id="3.40.50.1100:FF:000005">
    <property type="entry name" value="Threonine dehydratase catabolic"/>
    <property type="match status" value="1"/>
</dbReference>
<protein>
    <recommendedName>
        <fullName evidence="4">threonine ammonia-lyase</fullName>
        <ecNumber evidence="4">4.3.1.19</ecNumber>
    </recommendedName>
    <alternativeName>
        <fullName evidence="8">Threonine deaminase</fullName>
    </alternativeName>
</protein>
<dbReference type="Pfam" id="PF00291">
    <property type="entry name" value="PALP"/>
    <property type="match status" value="1"/>
</dbReference>
<dbReference type="GO" id="GO:0006567">
    <property type="term" value="P:L-threonine catabolic process"/>
    <property type="evidence" value="ECO:0007669"/>
    <property type="project" value="InterPro"/>
</dbReference>
<comment type="function">
    <text evidence="7">Catalyzes the anaerobic formation of alpha-ketobutyrate and ammonia from threonine in a two-step reaction. The first step involved a dehydration of threonine and a production of enamine intermediates (aminocrotonate), which tautomerizes to its imine form (iminobutyrate). Both intermediates are unstable and short-lived. The second step is the nonenzymatic hydrolysis of the enamine/imine intermediates to form 2-ketobutyrate and free ammonia. In the low water environment of the cell, the second step is accelerated by RidA.</text>
</comment>
<dbReference type="Proteomes" id="UP000036356">
    <property type="component" value="Unassembled WGS sequence"/>
</dbReference>
<evidence type="ECO:0000259" key="9">
    <source>
        <dbReference type="Pfam" id="PF00291"/>
    </source>
</evidence>
<accession>A0A0J1IHK1</accession>